<dbReference type="GeneID" id="36596455"/>
<evidence type="ECO:0000313" key="1">
    <source>
        <dbReference type="EMBL" id="PMD63243.1"/>
    </source>
</evidence>
<proteinExistence type="predicted"/>
<keyword evidence="2" id="KW-1185">Reference proteome</keyword>
<dbReference type="Gene3D" id="1.25.40.10">
    <property type="entry name" value="Tetratricopeptide repeat domain"/>
    <property type="match status" value="1"/>
</dbReference>
<dbReference type="EMBL" id="KZ613782">
    <property type="protein sequence ID" value="PMD63243.1"/>
    <property type="molecule type" value="Genomic_DNA"/>
</dbReference>
<dbReference type="InterPro" id="IPR011990">
    <property type="entry name" value="TPR-like_helical_dom_sf"/>
</dbReference>
<protein>
    <submittedName>
        <fullName evidence="1">Uncharacterized protein</fullName>
    </submittedName>
</protein>
<name>A0A2J6TJQ2_9HELO</name>
<accession>A0A2J6TJQ2</accession>
<evidence type="ECO:0000313" key="2">
    <source>
        <dbReference type="Proteomes" id="UP000235371"/>
    </source>
</evidence>
<reference evidence="1 2" key="1">
    <citation type="submission" date="2016-04" db="EMBL/GenBank/DDBJ databases">
        <title>A degradative enzymes factory behind the ericoid mycorrhizal symbiosis.</title>
        <authorList>
            <consortium name="DOE Joint Genome Institute"/>
            <person name="Martino E."/>
            <person name="Morin E."/>
            <person name="Grelet G."/>
            <person name="Kuo A."/>
            <person name="Kohler A."/>
            <person name="Daghino S."/>
            <person name="Barry K."/>
            <person name="Choi C."/>
            <person name="Cichocki N."/>
            <person name="Clum A."/>
            <person name="Copeland A."/>
            <person name="Hainaut M."/>
            <person name="Haridas S."/>
            <person name="Labutti K."/>
            <person name="Lindquist E."/>
            <person name="Lipzen A."/>
            <person name="Khouja H.-R."/>
            <person name="Murat C."/>
            <person name="Ohm R."/>
            <person name="Olson A."/>
            <person name="Spatafora J."/>
            <person name="Veneault-Fourrey C."/>
            <person name="Henrissat B."/>
            <person name="Grigoriev I."/>
            <person name="Martin F."/>
            <person name="Perotto S."/>
        </authorList>
    </citation>
    <scope>NUCLEOTIDE SEQUENCE [LARGE SCALE GENOMIC DNA]</scope>
    <source>
        <strain evidence="1 2">E</strain>
    </source>
</reference>
<dbReference type="Proteomes" id="UP000235371">
    <property type="component" value="Unassembled WGS sequence"/>
</dbReference>
<dbReference type="InParanoid" id="A0A2J6TJQ2"/>
<organism evidence="1 2">
    <name type="scientific">Hyaloscypha bicolor E</name>
    <dbReference type="NCBI Taxonomy" id="1095630"/>
    <lineage>
        <taxon>Eukaryota</taxon>
        <taxon>Fungi</taxon>
        <taxon>Dikarya</taxon>
        <taxon>Ascomycota</taxon>
        <taxon>Pezizomycotina</taxon>
        <taxon>Leotiomycetes</taxon>
        <taxon>Helotiales</taxon>
        <taxon>Hyaloscyphaceae</taxon>
        <taxon>Hyaloscypha</taxon>
        <taxon>Hyaloscypha bicolor</taxon>
    </lineage>
</organism>
<dbReference type="AlphaFoldDB" id="A0A2J6TJQ2"/>
<sequence>MSCTTYVLSPAFDASCPDLQSKESSLKTPFWESLVITPKLKYAISQTFPDGGVPEPALATATVNQDDALNHSKLLAVKDVLTKTVVQRNETLEPTNKLRFTALHTVGMICAELGQCEEAETVYNKLITESDKVSGPDSKQVAGAVSNLGEESPQYLGGSRGMISVLEKQRKIGEAGEILKEGLAIVERMSGPYKVEETEEMQKVAENFKGLKE</sequence>
<dbReference type="OrthoDB" id="3551782at2759"/>
<gene>
    <name evidence="1" type="ORF">K444DRAFT_716200</name>
</gene>
<dbReference type="RefSeq" id="XP_024740147.1">
    <property type="nucleotide sequence ID" value="XM_024888379.1"/>
</dbReference>